<dbReference type="AlphaFoldDB" id="A0A5C6C749"/>
<keyword evidence="2" id="KW-1185">Reference proteome</keyword>
<dbReference type="EMBL" id="SJPU01000001">
    <property type="protein sequence ID" value="TWU18559.1"/>
    <property type="molecule type" value="Genomic_DNA"/>
</dbReference>
<dbReference type="Proteomes" id="UP000319908">
    <property type="component" value="Unassembled WGS sequence"/>
</dbReference>
<dbReference type="OrthoDB" id="282464at2"/>
<organism evidence="1 2">
    <name type="scientific">Allorhodopirellula heiligendammensis</name>
    <dbReference type="NCBI Taxonomy" id="2714739"/>
    <lineage>
        <taxon>Bacteria</taxon>
        <taxon>Pseudomonadati</taxon>
        <taxon>Planctomycetota</taxon>
        <taxon>Planctomycetia</taxon>
        <taxon>Pirellulales</taxon>
        <taxon>Pirellulaceae</taxon>
        <taxon>Allorhodopirellula</taxon>
    </lineage>
</organism>
<name>A0A5C6C749_9BACT</name>
<comment type="caution">
    <text evidence="1">The sequence shown here is derived from an EMBL/GenBank/DDBJ whole genome shotgun (WGS) entry which is preliminary data.</text>
</comment>
<protein>
    <submittedName>
        <fullName evidence="1">Uncharacterized protein</fullName>
    </submittedName>
</protein>
<evidence type="ECO:0000313" key="1">
    <source>
        <dbReference type="EMBL" id="TWU18559.1"/>
    </source>
</evidence>
<accession>A0A5C6C749</accession>
<sequence>MPDPKTLQVGDRIQILRVPENDLRQRERELAEKTDMAGWTADSIECIIEQSPVVRVSRIDEYGCVWYDAAVVGPDGVEEEHSLIVYDDDTWERLDPFRE</sequence>
<reference evidence="1 2" key="1">
    <citation type="journal article" date="2020" name="Antonie Van Leeuwenhoek">
        <title>Rhodopirellula heiligendammensis sp. nov., Rhodopirellula pilleata sp. nov., and Rhodopirellula solitaria sp. nov. isolated from natural or artificial marine surfaces in Northern Germany and California, USA, and emended description of the genus Rhodopirellula.</title>
        <authorList>
            <person name="Kallscheuer N."/>
            <person name="Wiegand S."/>
            <person name="Jogler M."/>
            <person name="Boedeker C."/>
            <person name="Peeters S.H."/>
            <person name="Rast P."/>
            <person name="Heuer A."/>
            <person name="Jetten M.S.M."/>
            <person name="Rohde M."/>
            <person name="Jogler C."/>
        </authorList>
    </citation>
    <scope>NUCLEOTIDE SEQUENCE [LARGE SCALE GENOMIC DNA]</scope>
    <source>
        <strain evidence="1 2">Poly21</strain>
    </source>
</reference>
<gene>
    <name evidence="1" type="ORF">Poly21_07230</name>
</gene>
<dbReference type="RefSeq" id="WP_146405587.1">
    <property type="nucleotide sequence ID" value="NZ_SJPU01000001.1"/>
</dbReference>
<evidence type="ECO:0000313" key="2">
    <source>
        <dbReference type="Proteomes" id="UP000319908"/>
    </source>
</evidence>
<proteinExistence type="predicted"/>